<proteinExistence type="predicted"/>
<evidence type="ECO:0000256" key="4">
    <source>
        <dbReference type="ARBA" id="ARBA00022692"/>
    </source>
</evidence>
<dbReference type="GO" id="GO:0016757">
    <property type="term" value="F:glycosyltransferase activity"/>
    <property type="evidence" value="ECO:0007669"/>
    <property type="project" value="UniProtKB-KW"/>
</dbReference>
<accession>A0A4S3B7J6</accession>
<name>A0A4S3B7J6_9ENTE</name>
<dbReference type="CDD" id="cd04187">
    <property type="entry name" value="DPM1_like_bac"/>
    <property type="match status" value="1"/>
</dbReference>
<evidence type="ECO:0000256" key="7">
    <source>
        <dbReference type="SAM" id="Phobius"/>
    </source>
</evidence>
<comment type="caution">
    <text evidence="9">The sequence shown here is derived from an EMBL/GenBank/DDBJ whole genome shotgun (WGS) entry which is preliminary data.</text>
</comment>
<organism evidence="9 10">
    <name type="scientific">Vagococcus silagei</name>
    <dbReference type="NCBI Taxonomy" id="2508885"/>
    <lineage>
        <taxon>Bacteria</taxon>
        <taxon>Bacillati</taxon>
        <taxon>Bacillota</taxon>
        <taxon>Bacilli</taxon>
        <taxon>Lactobacillales</taxon>
        <taxon>Enterococcaceae</taxon>
        <taxon>Vagococcus</taxon>
    </lineage>
</organism>
<dbReference type="InterPro" id="IPR050256">
    <property type="entry name" value="Glycosyltransferase_2"/>
</dbReference>
<keyword evidence="5 7" id="KW-1133">Transmembrane helix</keyword>
<sequence length="332" mass="38070">MKKNKLTIIIPCYNEEEVLPISSQSIKEVLFELIDQKKISNQSCILFVDDGSTDSTWKLIESLNLEDPVHFTGIKFSRNFGHQNALIAGLTVATKTSDMLITIDADLQDDIQAIKQMVIEYYNGFDVVYGVRNNRDMDTFFKRKTANYFYTIMEKIGVKMVPNHADFRLMSQRATKTLLSFKEQNIFLRGLVPLVGYPSTEVYYSRNKRFAGDSKYPLKKMLAFALEGITSFSIMPIRLVRNLGIFTFLIGIIYTLNILFQHFSGNTVTGWASLTMSICILGGIQLVSLSIIGEYIGKIYSEVKHRPRFIIEKNLDNFTEEKYFEKNSTHED</sequence>
<evidence type="ECO:0000256" key="1">
    <source>
        <dbReference type="ARBA" id="ARBA00004141"/>
    </source>
</evidence>
<evidence type="ECO:0000313" key="9">
    <source>
        <dbReference type="EMBL" id="THB61873.1"/>
    </source>
</evidence>
<dbReference type="Gene3D" id="3.90.550.10">
    <property type="entry name" value="Spore Coat Polysaccharide Biosynthesis Protein SpsA, Chain A"/>
    <property type="match status" value="1"/>
</dbReference>
<gene>
    <name evidence="9" type="ORF">ESZ54_02950</name>
</gene>
<dbReference type="EMBL" id="SDGV01000006">
    <property type="protein sequence ID" value="THB61873.1"/>
    <property type="molecule type" value="Genomic_DNA"/>
</dbReference>
<keyword evidence="2" id="KW-0328">Glycosyltransferase</keyword>
<dbReference type="RefSeq" id="WP_136136192.1">
    <property type="nucleotide sequence ID" value="NZ_SDGV01000006.1"/>
</dbReference>
<dbReference type="PANTHER" id="PTHR48090:SF1">
    <property type="entry name" value="PROPHAGE BACTOPRENOL GLUCOSYL TRANSFERASE HOMOLOG"/>
    <property type="match status" value="1"/>
</dbReference>
<feature type="transmembrane region" description="Helical" evidence="7">
    <location>
        <begin position="272"/>
        <end position="296"/>
    </location>
</feature>
<comment type="subcellular location">
    <subcellularLocation>
        <location evidence="1">Membrane</location>
        <topology evidence="1">Multi-pass membrane protein</topology>
    </subcellularLocation>
</comment>
<evidence type="ECO:0000256" key="5">
    <source>
        <dbReference type="ARBA" id="ARBA00022989"/>
    </source>
</evidence>
<dbReference type="SUPFAM" id="SSF53448">
    <property type="entry name" value="Nucleotide-diphospho-sugar transferases"/>
    <property type="match status" value="1"/>
</dbReference>
<dbReference type="PANTHER" id="PTHR48090">
    <property type="entry name" value="UNDECAPRENYL-PHOSPHATE 4-DEOXY-4-FORMAMIDO-L-ARABINOSE TRANSFERASE-RELATED"/>
    <property type="match status" value="1"/>
</dbReference>
<feature type="domain" description="Glycosyltransferase 2-like" evidence="8">
    <location>
        <begin position="7"/>
        <end position="177"/>
    </location>
</feature>
<keyword evidence="4 7" id="KW-0812">Transmembrane</keyword>
<keyword evidence="10" id="KW-1185">Reference proteome</keyword>
<dbReference type="Proteomes" id="UP000310506">
    <property type="component" value="Unassembled WGS sequence"/>
</dbReference>
<dbReference type="GO" id="GO:0005886">
    <property type="term" value="C:plasma membrane"/>
    <property type="evidence" value="ECO:0007669"/>
    <property type="project" value="TreeGrafter"/>
</dbReference>
<dbReference type="InterPro" id="IPR029044">
    <property type="entry name" value="Nucleotide-diphossugar_trans"/>
</dbReference>
<evidence type="ECO:0000313" key="10">
    <source>
        <dbReference type="Proteomes" id="UP000310506"/>
    </source>
</evidence>
<keyword evidence="6 7" id="KW-0472">Membrane</keyword>
<dbReference type="Pfam" id="PF00535">
    <property type="entry name" value="Glycos_transf_2"/>
    <property type="match status" value="1"/>
</dbReference>
<keyword evidence="3 9" id="KW-0808">Transferase</keyword>
<dbReference type="InterPro" id="IPR001173">
    <property type="entry name" value="Glyco_trans_2-like"/>
</dbReference>
<evidence type="ECO:0000259" key="8">
    <source>
        <dbReference type="Pfam" id="PF00535"/>
    </source>
</evidence>
<feature type="transmembrane region" description="Helical" evidence="7">
    <location>
        <begin position="239"/>
        <end position="260"/>
    </location>
</feature>
<protein>
    <submittedName>
        <fullName evidence="9">Glycosyltransferase</fullName>
    </submittedName>
</protein>
<reference evidence="9 10" key="1">
    <citation type="submission" date="2019-01" db="EMBL/GenBank/DDBJ databases">
        <title>Vagococcus silagei sp. nov. isolated from brewer's grain.</title>
        <authorList>
            <person name="Guu J.-R."/>
        </authorList>
    </citation>
    <scope>NUCLEOTIDE SEQUENCE [LARGE SCALE GENOMIC DNA]</scope>
    <source>
        <strain evidence="9 10">2B-2</strain>
    </source>
</reference>
<evidence type="ECO:0000256" key="6">
    <source>
        <dbReference type="ARBA" id="ARBA00023136"/>
    </source>
</evidence>
<evidence type="ECO:0000256" key="2">
    <source>
        <dbReference type="ARBA" id="ARBA00022676"/>
    </source>
</evidence>
<dbReference type="OrthoDB" id="9807778at2"/>
<evidence type="ECO:0000256" key="3">
    <source>
        <dbReference type="ARBA" id="ARBA00022679"/>
    </source>
</evidence>
<dbReference type="AlphaFoldDB" id="A0A4S3B7J6"/>